<organism evidence="2 3">
    <name type="scientific">Jeotgalibaca porci</name>
    <dbReference type="NCBI Taxonomy" id="1868793"/>
    <lineage>
        <taxon>Bacteria</taxon>
        <taxon>Bacillati</taxon>
        <taxon>Bacillota</taxon>
        <taxon>Bacilli</taxon>
        <taxon>Lactobacillales</taxon>
        <taxon>Carnobacteriaceae</taxon>
        <taxon>Jeotgalibaca</taxon>
    </lineage>
</organism>
<dbReference type="Gene3D" id="1.10.8.730">
    <property type="match status" value="1"/>
</dbReference>
<name>A0A6G7WKN2_9LACT</name>
<dbReference type="CDD" id="cd01127">
    <property type="entry name" value="TrwB_TraG_TraD_VirD4"/>
    <property type="match status" value="2"/>
</dbReference>
<dbReference type="PANTHER" id="PTHR30121:SF6">
    <property type="entry name" value="SLR6007 PROTEIN"/>
    <property type="match status" value="1"/>
</dbReference>
<dbReference type="InterPro" id="IPR043964">
    <property type="entry name" value="P-loop_TraG"/>
</dbReference>
<sequence>MQLFKKKKETKSERPVPSEDLRNLDDFLDRTSLDAIYPFSFEEFPDHIESGDNFIRVIAIVDYPKVQYGNWLSELKRKKGNITIVQFLEGSSSSKMVTHYNDTIKNKEAELLKTYDPLKQKRLQQQIDTANRQLDKYLENHSGYIYQYTYIYLQAQTRAILDDLTDSIQKTLIKLQMKAITPIKGMFQTFWSAMPIAENLLKDYTYKESNTEIASSMFSFDDAEILNLSARSDVEGINRDTNSLVAIDYLDKKHSLNQNMVVIGTSGVGKTTYMIQKILRYVAKGVKVFIVDPENEYSEIVSLLGGTVVHLSANAQTKINPLEIFSEDIADMADDIPVTMGLLLKDKIQRVKGFFQVLKPDLTQVEKAVIDTVLRRTYEAAGLFAATNIQTLTATDYPVLADVYVQLERLKQEDADRFGIVRDFYYILESYVHGSTTLFNGHTNIDITADLVSFDLKALQSEADVQAAAYLNTFSFLWDEITKNRHENIKLFVDEFHFLTLNPDAAQFFYQAFKRFRKYNAGAIAGTQQIQDVLDGTMTDGRNVGEAIIGNSYTKVFFGLDDKGVEDLTEKLRLAFSEKEKKLLARRKQGEALIIHGSQRAFMKVTLTEEELRLVDPEQYAERYQNDPSVCPDYEARIRMTPSELMEVHNFTYD</sequence>
<dbReference type="Pfam" id="PF19044">
    <property type="entry name" value="P-loop_TraG"/>
    <property type="match status" value="1"/>
</dbReference>
<geneLocation type="plasmid" evidence="2 3">
    <name>p_unnamed1</name>
</geneLocation>
<keyword evidence="3" id="KW-1185">Reference proteome</keyword>
<dbReference type="AlphaFoldDB" id="A0A6G7WKN2"/>
<dbReference type="EMBL" id="CP049890">
    <property type="protein sequence ID" value="QIK52796.1"/>
    <property type="molecule type" value="Genomic_DNA"/>
</dbReference>
<dbReference type="KEGG" id="jpo:G7058_11765"/>
<dbReference type="InterPro" id="IPR051162">
    <property type="entry name" value="T4SS_component"/>
</dbReference>
<dbReference type="SUPFAM" id="SSF52540">
    <property type="entry name" value="P-loop containing nucleoside triphosphate hydrolases"/>
    <property type="match status" value="1"/>
</dbReference>
<dbReference type="Proteomes" id="UP000501830">
    <property type="component" value="Plasmid p_unnamed1"/>
</dbReference>
<protein>
    <submittedName>
        <fullName evidence="2">DUF87 domain-containing protein</fullName>
    </submittedName>
</protein>
<dbReference type="PANTHER" id="PTHR30121">
    <property type="entry name" value="UNCHARACTERIZED PROTEIN YJGR-RELATED"/>
    <property type="match status" value="1"/>
</dbReference>
<reference evidence="2 3" key="1">
    <citation type="journal article" date="2017" name="Int. J. Syst. Evol. Microbiol.">
        <title>Jeotgalibaca porci sp. nov. and Jeotgalibaca arthritidis sp. nov., isolated from pigs, and emended description of the genus Jeotgalibaca.</title>
        <authorList>
            <person name="Zamora L."/>
            <person name="Perez-Sancho M."/>
            <person name="Dominguez L."/>
            <person name="Fernandez-Garayzabal J.F."/>
            <person name="Vela A.I."/>
        </authorList>
    </citation>
    <scope>NUCLEOTIDE SEQUENCE [LARGE SCALE GENOMIC DNA]</scope>
    <source>
        <strain evidence="2 3">CCUG 69148</strain>
        <plasmid evidence="2 3">p_unnamed1</plasmid>
    </source>
</reference>
<evidence type="ECO:0000313" key="3">
    <source>
        <dbReference type="Proteomes" id="UP000501830"/>
    </source>
</evidence>
<gene>
    <name evidence="2" type="ORF">G7058_11765</name>
</gene>
<keyword evidence="2" id="KW-0614">Plasmid</keyword>
<dbReference type="InterPro" id="IPR027417">
    <property type="entry name" value="P-loop_NTPase"/>
</dbReference>
<evidence type="ECO:0000313" key="2">
    <source>
        <dbReference type="EMBL" id="QIK52796.1"/>
    </source>
</evidence>
<dbReference type="RefSeq" id="WP_166063817.1">
    <property type="nucleotide sequence ID" value="NZ_CP049890.1"/>
</dbReference>
<dbReference type="Gene3D" id="3.40.50.300">
    <property type="entry name" value="P-loop containing nucleotide triphosphate hydrolases"/>
    <property type="match status" value="1"/>
</dbReference>
<dbReference type="GeneID" id="94553965"/>
<evidence type="ECO:0000259" key="1">
    <source>
        <dbReference type="Pfam" id="PF19044"/>
    </source>
</evidence>
<feature type="domain" description="TraG P-loop" evidence="1">
    <location>
        <begin position="251"/>
        <end position="584"/>
    </location>
</feature>
<proteinExistence type="predicted"/>
<accession>A0A6G7WKN2</accession>